<dbReference type="SUPFAM" id="SSF141322">
    <property type="entry name" value="NfeD domain-like"/>
    <property type="match status" value="1"/>
</dbReference>
<evidence type="ECO:0000259" key="9">
    <source>
        <dbReference type="Pfam" id="PF25145"/>
    </source>
</evidence>
<dbReference type="SUPFAM" id="SSF52096">
    <property type="entry name" value="ClpP/crotonase"/>
    <property type="match status" value="1"/>
</dbReference>
<sequence length="481" mass="50389">MNTSQHRPARKGVRAWALGLIPVIMALLAWAGITHLSAQPAWAASSHVDVANLNSDINPSAARFLQEAIATAASDGAQALIIVIDTPGGDLDSMKQITQAELTSAVPIITYVYPPGARAASAGAFVALSAPIAAMAPTTRIGAASPVSSTGSNLDSTLLKKIENDLVAQITGTQNRYGRNAALAARMVTDAASYDDQTALREHIVDLGARSLPELLQSVDGRSITLASGHSLVLHTAGATLTTLNPGLFEALYGFLLNPNVVFLLFIVALIGIYLEISHPGAIVPGVVGGISLLLFLLGAGSLSPNWTGLLLMGLALVLLVLDVRLPSHGILTVGAVISLVVGSLLFFNSDQAEHGPGVNPWIVYLMAAVVGLLSLLLVSIVVRAQRQRRPSGIESMIGSRAVTITPLTPSGRVKYCGEDWAASLVEPYTSLDEGCEVTIVAVEGLRLYVRPGQPPAPSSDHRSTIPPSEKEDSQWETLSL</sequence>
<proteinExistence type="predicted"/>
<dbReference type="InterPro" id="IPR056739">
    <property type="entry name" value="NfeD_membrane"/>
</dbReference>
<dbReference type="EMBL" id="AP019377">
    <property type="protein sequence ID" value="BBH96059.1"/>
    <property type="molecule type" value="Genomic_DNA"/>
</dbReference>
<dbReference type="InterPro" id="IPR002810">
    <property type="entry name" value="NfeD-like_C"/>
</dbReference>
<dbReference type="PANTHER" id="PTHR33507">
    <property type="entry name" value="INNER MEMBRANE PROTEIN YBBJ"/>
    <property type="match status" value="1"/>
</dbReference>
<feature type="transmembrane region" description="Helical" evidence="6">
    <location>
        <begin position="282"/>
        <end position="301"/>
    </location>
</feature>
<evidence type="ECO:0000259" key="7">
    <source>
        <dbReference type="Pfam" id="PF01957"/>
    </source>
</evidence>
<dbReference type="Pfam" id="PF01957">
    <property type="entry name" value="NfeD"/>
    <property type="match status" value="1"/>
</dbReference>
<name>A0A455T9E9_9CHLR</name>
<feature type="transmembrane region" description="Helical" evidence="6">
    <location>
        <begin position="362"/>
        <end position="383"/>
    </location>
</feature>
<comment type="subcellular location">
    <subcellularLocation>
        <location evidence="1">Membrane</location>
        <topology evidence="1">Multi-pass membrane protein</topology>
    </subcellularLocation>
</comment>
<feature type="domain" description="NfeD-like C-terminal" evidence="7">
    <location>
        <begin position="395"/>
        <end position="452"/>
    </location>
</feature>
<evidence type="ECO:0000256" key="1">
    <source>
        <dbReference type="ARBA" id="ARBA00004141"/>
    </source>
</evidence>
<keyword evidence="4 6" id="KW-0472">Membrane</keyword>
<dbReference type="Pfam" id="PF25145">
    <property type="entry name" value="NfeD1b_N"/>
    <property type="match status" value="1"/>
</dbReference>
<keyword evidence="10" id="KW-0378">Hydrolase</keyword>
<evidence type="ECO:0000256" key="5">
    <source>
        <dbReference type="SAM" id="MobiDB-lite"/>
    </source>
</evidence>
<protein>
    <submittedName>
        <fullName evidence="10">Serine protease</fullName>
    </submittedName>
</protein>
<dbReference type="GO" id="GO:0008233">
    <property type="term" value="F:peptidase activity"/>
    <property type="evidence" value="ECO:0007669"/>
    <property type="project" value="UniProtKB-KW"/>
</dbReference>
<feature type="region of interest" description="Disordered" evidence="5">
    <location>
        <begin position="452"/>
        <end position="481"/>
    </location>
</feature>
<dbReference type="InterPro" id="IPR056738">
    <property type="entry name" value="NfeD1b_N"/>
</dbReference>
<evidence type="ECO:0000313" key="10">
    <source>
        <dbReference type="EMBL" id="BBH96059.1"/>
    </source>
</evidence>
<feature type="compositionally biased region" description="Basic and acidic residues" evidence="5">
    <location>
        <begin position="460"/>
        <end position="474"/>
    </location>
</feature>
<dbReference type="Gene3D" id="2.40.50.140">
    <property type="entry name" value="Nucleic acid-binding proteins"/>
    <property type="match status" value="1"/>
</dbReference>
<keyword evidence="10" id="KW-0645">Protease</keyword>
<organism evidence="10">
    <name type="scientific">Thermogemmatispora argillosa</name>
    <dbReference type="NCBI Taxonomy" id="2045280"/>
    <lineage>
        <taxon>Bacteria</taxon>
        <taxon>Bacillati</taxon>
        <taxon>Chloroflexota</taxon>
        <taxon>Ktedonobacteria</taxon>
        <taxon>Thermogemmatisporales</taxon>
        <taxon>Thermogemmatisporaceae</taxon>
        <taxon>Thermogemmatispora</taxon>
    </lineage>
</organism>
<dbReference type="GO" id="GO:0006508">
    <property type="term" value="P:proteolysis"/>
    <property type="evidence" value="ECO:0007669"/>
    <property type="project" value="UniProtKB-KW"/>
</dbReference>
<dbReference type="AlphaFoldDB" id="A0A455T9E9"/>
<keyword evidence="2 6" id="KW-0812">Transmembrane</keyword>
<dbReference type="Gene3D" id="3.90.226.10">
    <property type="entry name" value="2-enoyl-CoA Hydratase, Chain A, domain 1"/>
    <property type="match status" value="1"/>
</dbReference>
<reference evidence="10" key="1">
    <citation type="submission" date="2018-12" db="EMBL/GenBank/DDBJ databases">
        <title>Novel natural products biosynthetic potential of the class Ktedonobacteria.</title>
        <authorList>
            <person name="Zheng Y."/>
            <person name="Saitou A."/>
            <person name="Wang C.M."/>
            <person name="Toyoda A."/>
            <person name="Minakuchi Y."/>
            <person name="Sekiguchi Y."/>
            <person name="Ueda K."/>
            <person name="Takano H."/>
            <person name="Sakai Y."/>
            <person name="Yokota A."/>
            <person name="Yabe S."/>
        </authorList>
    </citation>
    <scope>NUCLEOTIDE SEQUENCE</scope>
    <source>
        <strain evidence="10">A3-2</strain>
    </source>
</reference>
<feature type="domain" description="NfeD1b N-terminal" evidence="9">
    <location>
        <begin position="50"/>
        <end position="210"/>
    </location>
</feature>
<dbReference type="InterPro" id="IPR012340">
    <property type="entry name" value="NA-bd_OB-fold"/>
</dbReference>
<dbReference type="GO" id="GO:0016020">
    <property type="term" value="C:membrane"/>
    <property type="evidence" value="ECO:0007669"/>
    <property type="project" value="UniProtKB-SubCell"/>
</dbReference>
<evidence type="ECO:0000256" key="2">
    <source>
        <dbReference type="ARBA" id="ARBA00022692"/>
    </source>
</evidence>
<gene>
    <name evidence="10" type="primary">nfeD</name>
    <name evidence="10" type="ORF">KTA_42580</name>
</gene>
<keyword evidence="3 6" id="KW-1133">Transmembrane helix</keyword>
<feature type="transmembrane region" description="Helical" evidence="6">
    <location>
        <begin position="307"/>
        <end position="324"/>
    </location>
</feature>
<feature type="transmembrane region" description="Helical" evidence="6">
    <location>
        <begin position="331"/>
        <end position="350"/>
    </location>
</feature>
<evidence type="ECO:0000256" key="3">
    <source>
        <dbReference type="ARBA" id="ARBA00022989"/>
    </source>
</evidence>
<feature type="transmembrane region" description="Helical" evidence="6">
    <location>
        <begin position="12"/>
        <end position="33"/>
    </location>
</feature>
<evidence type="ECO:0000256" key="6">
    <source>
        <dbReference type="SAM" id="Phobius"/>
    </source>
</evidence>
<accession>A0A455T9E9</accession>
<dbReference type="InterPro" id="IPR052165">
    <property type="entry name" value="Membrane_assoc_protease"/>
</dbReference>
<dbReference type="Pfam" id="PF24961">
    <property type="entry name" value="NfeD_membrane"/>
    <property type="match status" value="1"/>
</dbReference>
<feature type="transmembrane region" description="Helical" evidence="6">
    <location>
        <begin position="251"/>
        <end position="275"/>
    </location>
</feature>
<dbReference type="CDD" id="cd07020">
    <property type="entry name" value="Clp_protease_NfeD_1"/>
    <property type="match status" value="1"/>
</dbReference>
<dbReference type="InterPro" id="IPR029045">
    <property type="entry name" value="ClpP/crotonase-like_dom_sf"/>
</dbReference>
<evidence type="ECO:0000259" key="8">
    <source>
        <dbReference type="Pfam" id="PF24961"/>
    </source>
</evidence>
<feature type="domain" description="NfeD integral membrane" evidence="8">
    <location>
        <begin position="260"/>
        <end position="379"/>
    </location>
</feature>
<dbReference type="PANTHER" id="PTHR33507:SF4">
    <property type="entry name" value="NODULATION COMPETITIVENESS PROTEIN NFED"/>
    <property type="match status" value="1"/>
</dbReference>
<evidence type="ECO:0000256" key="4">
    <source>
        <dbReference type="ARBA" id="ARBA00023136"/>
    </source>
</evidence>